<evidence type="ECO:0000313" key="2">
    <source>
        <dbReference type="Proteomes" id="UP000515820"/>
    </source>
</evidence>
<gene>
    <name evidence="1" type="ORF">MMDA13_gp53</name>
</gene>
<dbReference type="EMBL" id="MN820898">
    <property type="protein sequence ID" value="QHB80486.1"/>
    <property type="molecule type" value="Genomic_DNA"/>
</dbReference>
<accession>A0A7G3PKI4</accession>
<dbReference type="Proteomes" id="UP000515820">
    <property type="component" value="Segment"/>
</dbReference>
<sequence>MQLPPPAPYEVDAITSHEPELISFEFFKKACYAWGHWQIASGVPAAELQNPETFVTEADFERFLNVVSNWPRKAAQRPPSLLLMVSDLRTQAGAQAMSFGARVDQQYASILTWMENNGVDPARPNESDEERKLRMNRERVARHRQKNRQAKSDDPEEVALVTALRNAAHNVQAGKAWLRDRERDHKARRDAAIAEARAACAKAIVDDRAHVTEAEKVLVGAQTALDSYLINK</sequence>
<organism evidence="1 2">
    <name type="scientific">Sphingomonas phage vB_StuS_MMDA13</name>
    <dbReference type="NCBI Taxonomy" id="2686378"/>
    <lineage>
        <taxon>Viruses</taxon>
        <taxon>Duplodnaviria</taxon>
        <taxon>Heunggongvirae</taxon>
        <taxon>Uroviricota</taxon>
        <taxon>Caudoviricetes</taxon>
        <taxon>Queuovirinae</taxon>
        <taxon>Torvergatavirus</taxon>
        <taxon>Torvergatavirus MMDA13</taxon>
    </lineage>
</organism>
<keyword evidence="2" id="KW-1185">Reference proteome</keyword>
<proteinExistence type="predicted"/>
<evidence type="ECO:0000313" key="1">
    <source>
        <dbReference type="EMBL" id="QHB80486.1"/>
    </source>
</evidence>
<reference evidence="1 2" key="1">
    <citation type="journal article" date="2020" name="Viruses">
        <title>Characterization of vB_StuS_MMDA13, a Newly Discovered Bacteriophage Infecting the Agar-Degrading Species Sphingomonas turrisvirgatae.</title>
        <authorList>
            <person name="Marmo P."/>
            <person name="Thaller M.C."/>
            <person name="Di Lallo G."/>
            <person name="Henrici De Angelis L."/>
            <person name="Poerio N."/>
            <person name="De Santis F."/>
            <person name="Fraziano M."/>
            <person name="Migliore L."/>
            <person name="D'Andrea M.M."/>
        </authorList>
    </citation>
    <scope>NUCLEOTIDE SEQUENCE [LARGE SCALE GENOMIC DNA]</scope>
</reference>
<protein>
    <submittedName>
        <fullName evidence="1">Uncharacterized protein</fullName>
    </submittedName>
</protein>
<name>A0A7G3PKI4_9CAUD</name>